<feature type="compositionally biased region" description="Basic residues" evidence="1">
    <location>
        <begin position="37"/>
        <end position="47"/>
    </location>
</feature>
<evidence type="ECO:0000313" key="4">
    <source>
        <dbReference type="Proteomes" id="UP001165121"/>
    </source>
</evidence>
<evidence type="ECO:0000259" key="2">
    <source>
        <dbReference type="Pfam" id="PF03732"/>
    </source>
</evidence>
<dbReference type="Pfam" id="PF03732">
    <property type="entry name" value="Retrotrans_gag"/>
    <property type="match status" value="1"/>
</dbReference>
<reference evidence="3" key="1">
    <citation type="submission" date="2023-04" db="EMBL/GenBank/DDBJ databases">
        <title>Phytophthora fragariaefolia NBRC 109709.</title>
        <authorList>
            <person name="Ichikawa N."/>
            <person name="Sato H."/>
            <person name="Tonouchi N."/>
        </authorList>
    </citation>
    <scope>NUCLEOTIDE SEQUENCE</scope>
    <source>
        <strain evidence="3">NBRC 109709</strain>
    </source>
</reference>
<evidence type="ECO:0000313" key="3">
    <source>
        <dbReference type="EMBL" id="GMF58877.1"/>
    </source>
</evidence>
<feature type="compositionally biased region" description="Gly residues" evidence="1">
    <location>
        <begin position="456"/>
        <end position="468"/>
    </location>
</feature>
<feature type="compositionally biased region" description="Basic and acidic residues" evidence="1">
    <location>
        <begin position="425"/>
        <end position="444"/>
    </location>
</feature>
<feature type="domain" description="Retrotransposon gag" evidence="2">
    <location>
        <begin position="189"/>
        <end position="280"/>
    </location>
</feature>
<feature type="compositionally biased region" description="Basic and acidic residues" evidence="1">
    <location>
        <begin position="80"/>
        <end position="98"/>
    </location>
</feature>
<feature type="compositionally biased region" description="Polar residues" evidence="1">
    <location>
        <begin position="17"/>
        <end position="36"/>
    </location>
</feature>
<keyword evidence="4" id="KW-1185">Reference proteome</keyword>
<comment type="caution">
    <text evidence="3">The sequence shown here is derived from an EMBL/GenBank/DDBJ whole genome shotgun (WGS) entry which is preliminary data.</text>
</comment>
<organism evidence="3 4">
    <name type="scientific">Phytophthora fragariaefolia</name>
    <dbReference type="NCBI Taxonomy" id="1490495"/>
    <lineage>
        <taxon>Eukaryota</taxon>
        <taxon>Sar</taxon>
        <taxon>Stramenopiles</taxon>
        <taxon>Oomycota</taxon>
        <taxon>Peronosporomycetes</taxon>
        <taxon>Peronosporales</taxon>
        <taxon>Peronosporaceae</taxon>
        <taxon>Phytophthora</taxon>
    </lineage>
</organism>
<sequence>MSTRAARAARHASSTTIGTPNRGESNQATTSGSTTPARKKQRTTRTRLRLDENRDDDDDAVRVSSNVRITAADEGGSEDDSSKNKDEEINNAHRDDNHGRRRLGTRHQEEGPAGTAPSNQQAHGVATPQTIVVPAKETMPRRKELKIDDFRGKPGESVEAWLASVLEEVKNQEHLGGDTWTASELFHGAVPHLKEKAQKWYLSLTESMRSEDCTFAFLVEWMRAKYGPRDNAWQVQQRLAKRVQQPGERLSEFAAGLLDIGFGKIVSAESYIEAFLNGMNNEIMATQVRVSDTQTLEEAVQYAEDKCGEFGEGRKATDWRVAERPCRIYRNLTGDDDSGRLKMGKTEVNNQSDWKKLGRGFGGGEHTPPVYDTPGKLVSGLAQTAKKDPLSLAVLQALMTMVAVGKIAEASGRTTKTAAAKPKARTLEVKAERSTAAEGRDRGPAEAAASQYRRGNNGGSSGGRCFGG</sequence>
<accession>A0A9W6YC12</accession>
<dbReference type="Proteomes" id="UP001165121">
    <property type="component" value="Unassembled WGS sequence"/>
</dbReference>
<evidence type="ECO:0000256" key="1">
    <source>
        <dbReference type="SAM" id="MobiDB-lite"/>
    </source>
</evidence>
<feature type="compositionally biased region" description="Polar residues" evidence="1">
    <location>
        <begin position="116"/>
        <end position="128"/>
    </location>
</feature>
<protein>
    <submittedName>
        <fullName evidence="3">Unnamed protein product</fullName>
    </submittedName>
</protein>
<dbReference type="OrthoDB" id="128965at2759"/>
<proteinExistence type="predicted"/>
<feature type="compositionally biased region" description="Low complexity" evidence="1">
    <location>
        <begin position="1"/>
        <end position="16"/>
    </location>
</feature>
<feature type="region of interest" description="Disordered" evidence="1">
    <location>
        <begin position="1"/>
        <end position="128"/>
    </location>
</feature>
<dbReference type="EMBL" id="BSXT01004764">
    <property type="protein sequence ID" value="GMF58877.1"/>
    <property type="molecule type" value="Genomic_DNA"/>
</dbReference>
<dbReference type="InterPro" id="IPR005162">
    <property type="entry name" value="Retrotrans_gag_dom"/>
</dbReference>
<dbReference type="AlphaFoldDB" id="A0A9W6YC12"/>
<feature type="region of interest" description="Disordered" evidence="1">
    <location>
        <begin position="413"/>
        <end position="468"/>
    </location>
</feature>
<name>A0A9W6YC12_9STRA</name>
<gene>
    <name evidence="3" type="ORF">Pfra01_002539100</name>
</gene>